<dbReference type="Pfam" id="PF00072">
    <property type="entry name" value="Response_reg"/>
    <property type="match status" value="1"/>
</dbReference>
<dbReference type="Pfam" id="PF13407">
    <property type="entry name" value="Peripla_BP_4"/>
    <property type="match status" value="1"/>
</dbReference>
<dbReference type="Gene3D" id="1.10.510.10">
    <property type="entry name" value="Transferase(Phosphotransferase) domain 1"/>
    <property type="match status" value="1"/>
</dbReference>
<dbReference type="SMART" id="SM00387">
    <property type="entry name" value="HATPase_c"/>
    <property type="match status" value="1"/>
</dbReference>
<comment type="caution">
    <text evidence="15">The sequence shown here is derived from an EMBL/GenBank/DDBJ whole genome shotgun (WGS) entry which is preliminary data.</text>
</comment>
<dbReference type="FunFam" id="1.10.287.130:FF:000002">
    <property type="entry name" value="Two-component osmosensing histidine kinase"/>
    <property type="match status" value="1"/>
</dbReference>
<dbReference type="SMART" id="SM01411">
    <property type="entry name" value="Ephrin_rec_like"/>
    <property type="match status" value="1"/>
</dbReference>
<evidence type="ECO:0000259" key="14">
    <source>
        <dbReference type="PROSITE" id="PS50110"/>
    </source>
</evidence>
<keyword evidence="11" id="KW-1133">Transmembrane helix</keyword>
<evidence type="ECO:0000256" key="7">
    <source>
        <dbReference type="ARBA" id="ARBA00022840"/>
    </source>
</evidence>
<dbReference type="InterPro" id="IPR009030">
    <property type="entry name" value="Growth_fac_rcpt_cys_sf"/>
</dbReference>
<dbReference type="PANTHER" id="PTHR45339">
    <property type="entry name" value="HYBRID SIGNAL TRANSDUCTION HISTIDINE KINASE J"/>
    <property type="match status" value="1"/>
</dbReference>
<dbReference type="SUPFAM" id="SSF56112">
    <property type="entry name" value="Protein kinase-like (PK-like)"/>
    <property type="match status" value="1"/>
</dbReference>
<organism evidence="15 16">
    <name type="scientific">Phascolomyces articulosus</name>
    <dbReference type="NCBI Taxonomy" id="60185"/>
    <lineage>
        <taxon>Eukaryota</taxon>
        <taxon>Fungi</taxon>
        <taxon>Fungi incertae sedis</taxon>
        <taxon>Mucoromycota</taxon>
        <taxon>Mucoromycotina</taxon>
        <taxon>Mucoromycetes</taxon>
        <taxon>Mucorales</taxon>
        <taxon>Lichtheimiaceae</taxon>
        <taxon>Phascolomyces</taxon>
    </lineage>
</organism>
<evidence type="ECO:0000256" key="3">
    <source>
        <dbReference type="ARBA" id="ARBA00022553"/>
    </source>
</evidence>
<dbReference type="PROSITE" id="PS50011">
    <property type="entry name" value="PROTEIN_KINASE_DOM"/>
    <property type="match status" value="1"/>
</dbReference>
<feature type="region of interest" description="Disordered" evidence="10">
    <location>
        <begin position="1667"/>
        <end position="1696"/>
    </location>
</feature>
<dbReference type="SUPFAM" id="SSF52172">
    <property type="entry name" value="CheY-like"/>
    <property type="match status" value="1"/>
</dbReference>
<feature type="transmembrane region" description="Helical" evidence="11">
    <location>
        <begin position="774"/>
        <end position="796"/>
    </location>
</feature>
<gene>
    <name evidence="15" type="ORF">BDA99DRAFT_543582</name>
</gene>
<evidence type="ECO:0000256" key="4">
    <source>
        <dbReference type="ARBA" id="ARBA00022679"/>
    </source>
</evidence>
<reference evidence="15" key="2">
    <citation type="submission" date="2023-02" db="EMBL/GenBank/DDBJ databases">
        <authorList>
            <consortium name="DOE Joint Genome Institute"/>
            <person name="Mondo S.J."/>
            <person name="Chang Y."/>
            <person name="Wang Y."/>
            <person name="Ahrendt S."/>
            <person name="Andreopoulos W."/>
            <person name="Barry K."/>
            <person name="Beard J."/>
            <person name="Benny G.L."/>
            <person name="Blankenship S."/>
            <person name="Bonito G."/>
            <person name="Cuomo C."/>
            <person name="Desiro A."/>
            <person name="Gervers K.A."/>
            <person name="Hundley H."/>
            <person name="Kuo A."/>
            <person name="LaButti K."/>
            <person name="Lang B.F."/>
            <person name="Lipzen A."/>
            <person name="O'Donnell K."/>
            <person name="Pangilinan J."/>
            <person name="Reynolds N."/>
            <person name="Sandor L."/>
            <person name="Smith M.W."/>
            <person name="Tsang A."/>
            <person name="Grigoriev I.V."/>
            <person name="Stajich J.E."/>
            <person name="Spatafora J.W."/>
        </authorList>
    </citation>
    <scope>NUCLEOTIDE SEQUENCE</scope>
    <source>
        <strain evidence="15">RSA 2281</strain>
    </source>
</reference>
<evidence type="ECO:0000256" key="10">
    <source>
        <dbReference type="SAM" id="MobiDB-lite"/>
    </source>
</evidence>
<keyword evidence="11" id="KW-0472">Membrane</keyword>
<evidence type="ECO:0000256" key="8">
    <source>
        <dbReference type="ARBA" id="ARBA00023012"/>
    </source>
</evidence>
<dbReference type="InterPro" id="IPR028082">
    <property type="entry name" value="Peripla_BP_I"/>
</dbReference>
<dbReference type="EC" id="2.7.13.3" evidence="2"/>
<reference evidence="15" key="1">
    <citation type="journal article" date="2022" name="IScience">
        <title>Evolution of zygomycete secretomes and the origins of terrestrial fungal ecologies.</title>
        <authorList>
            <person name="Chang Y."/>
            <person name="Wang Y."/>
            <person name="Mondo S."/>
            <person name="Ahrendt S."/>
            <person name="Andreopoulos W."/>
            <person name="Barry K."/>
            <person name="Beard J."/>
            <person name="Benny G.L."/>
            <person name="Blankenship S."/>
            <person name="Bonito G."/>
            <person name="Cuomo C."/>
            <person name="Desiro A."/>
            <person name="Gervers K.A."/>
            <person name="Hundley H."/>
            <person name="Kuo A."/>
            <person name="LaButti K."/>
            <person name="Lang B.F."/>
            <person name="Lipzen A."/>
            <person name="O'Donnell K."/>
            <person name="Pangilinan J."/>
            <person name="Reynolds N."/>
            <person name="Sandor L."/>
            <person name="Smith M.E."/>
            <person name="Tsang A."/>
            <person name="Grigoriev I.V."/>
            <person name="Stajich J.E."/>
            <person name="Spatafora J.W."/>
        </authorList>
    </citation>
    <scope>NUCLEOTIDE SEQUENCE</scope>
    <source>
        <strain evidence="15">RSA 2281</strain>
    </source>
</reference>
<dbReference type="InterPro" id="IPR001789">
    <property type="entry name" value="Sig_transdc_resp-reg_receiver"/>
</dbReference>
<dbReference type="Gene3D" id="3.30.565.10">
    <property type="entry name" value="Histidine kinase-like ATPase, C-terminal domain"/>
    <property type="match status" value="1"/>
</dbReference>
<dbReference type="PANTHER" id="PTHR45339:SF1">
    <property type="entry name" value="HYBRID SIGNAL TRANSDUCTION HISTIDINE KINASE J"/>
    <property type="match status" value="1"/>
</dbReference>
<keyword evidence="16" id="KW-1185">Reference proteome</keyword>
<keyword evidence="5" id="KW-0547">Nucleotide-binding</keyword>
<keyword evidence="4" id="KW-0808">Transferase</keyword>
<dbReference type="Gene3D" id="1.10.287.130">
    <property type="match status" value="1"/>
</dbReference>
<proteinExistence type="predicted"/>
<dbReference type="InterPro" id="IPR025997">
    <property type="entry name" value="SBP_2_dom"/>
</dbReference>
<dbReference type="PROSITE" id="PS50109">
    <property type="entry name" value="HIS_KIN"/>
    <property type="match status" value="1"/>
</dbReference>
<dbReference type="SUPFAM" id="SSF53822">
    <property type="entry name" value="Periplasmic binding protein-like I"/>
    <property type="match status" value="1"/>
</dbReference>
<keyword evidence="11" id="KW-0812">Transmembrane</keyword>
<dbReference type="Gene3D" id="3.40.50.2300">
    <property type="match status" value="3"/>
</dbReference>
<keyword evidence="6" id="KW-0418">Kinase</keyword>
<dbReference type="FunFam" id="3.30.565.10:FF:000010">
    <property type="entry name" value="Sensor histidine kinase RcsC"/>
    <property type="match status" value="1"/>
</dbReference>
<dbReference type="InterPro" id="IPR036097">
    <property type="entry name" value="HisK_dim/P_sf"/>
</dbReference>
<evidence type="ECO:0000259" key="12">
    <source>
        <dbReference type="PROSITE" id="PS50011"/>
    </source>
</evidence>
<dbReference type="CDD" id="cd17546">
    <property type="entry name" value="REC_hyHK_CKI1_RcsC-like"/>
    <property type="match status" value="1"/>
</dbReference>
<dbReference type="InterPro" id="IPR004358">
    <property type="entry name" value="Sig_transdc_His_kin-like_C"/>
</dbReference>
<dbReference type="PRINTS" id="PR00344">
    <property type="entry name" value="BCTRLSENSOR"/>
</dbReference>
<dbReference type="SMART" id="SM00448">
    <property type="entry name" value="REC"/>
    <property type="match status" value="1"/>
</dbReference>
<dbReference type="InterPro" id="IPR011006">
    <property type="entry name" value="CheY-like_superfamily"/>
</dbReference>
<evidence type="ECO:0000256" key="5">
    <source>
        <dbReference type="ARBA" id="ARBA00022741"/>
    </source>
</evidence>
<accession>A0AAD5JMH4</accession>
<dbReference type="Pfam" id="PF00512">
    <property type="entry name" value="HisKA"/>
    <property type="match status" value="1"/>
</dbReference>
<protein>
    <recommendedName>
        <fullName evidence="2">histidine kinase</fullName>
        <ecNumber evidence="2">2.7.13.3</ecNumber>
    </recommendedName>
</protein>
<dbReference type="EMBL" id="JAIXMP010000050">
    <property type="protein sequence ID" value="KAI9245683.1"/>
    <property type="molecule type" value="Genomic_DNA"/>
</dbReference>
<evidence type="ECO:0000313" key="15">
    <source>
        <dbReference type="EMBL" id="KAI9245683.1"/>
    </source>
</evidence>
<dbReference type="CDD" id="cd00082">
    <property type="entry name" value="HisKA"/>
    <property type="match status" value="1"/>
</dbReference>
<keyword evidence="8" id="KW-0902">Two-component regulatory system</keyword>
<feature type="domain" description="Histidine kinase" evidence="13">
    <location>
        <begin position="1307"/>
        <end position="1538"/>
    </location>
</feature>
<sequence length="1961" mass="219706">MVMKYIRGCCCCYSFMIRLTRIALAQDRSFVNTSTNEFSSNSNNSAFISTTENRIAAAVDQQVPPPHLPNCSRSNASPPKPRIAVISHDSAMATFFHNPEQGARDAAAIMDIQIEWNRHLINTGSKMTTDIRAAVDNRVDGIILTIPNDEIFEATQYALDNNIPVLVFNTGLQYAKRLGLTRILQDDHEAATMLGRELQRRGFSKPLVIHLEGLDNQTFENRFAGLRDAIDNEPTLLNLHDYNNTAQPLIKVRDTFLSNGSYDSIVSLGGSIGVDIVSGAVLDILEHNNHVHPPRVAAAFFDIGGPNMTTLFARHEHTMAISQLPYYQTALPVFYMYLRILTGHDVFFNETIKTGPNLVTNETLADTMENEQTTLLPLNDKNAVVGAIMPNTRGDTYNAALMAGAQDLARKINWTISNEIETGPLGHPIHLRQELATYSKEGVNGVILQTSDSSVFNYGASITNASEVPLAHIGTFLEPLKLSMPFQSNVALARENLAKMVAKKVFQDGVQTPVCLTERTRFGVNDFCHAFYDAYHEQQQDHQQHEVMNKAKIQNVVHSVNLSNEDAMNTEFESVLNSLRNEHYEPDAYVTFSQYVFDMINHRMLKGYMSNETILYTSADLYDQLQAYLQGRIKSMWSLNMFSIGFLSSLDILLTKSITNQPPWSQTRISTPQIAMICPPGQYYGNLATNSYFCLDNSHTRLSIQCHRCPTNTYTDRPDQSICLPCPYGMYSLSGSSRCESCEESINSMSNTSSKKNPRCIKYAADKQAARKRLYMGIFIPIGVFLVSLLATVLVWRCRKRYKSHQGRLGDQDWLLTYQSLVRPSMKYLTSYSISSATRRSNSADDIVHGGSPYYYFMDYNNPRRNTICRTGCVDGRSSSNNISATLNNSDVDLSESARRASMTEMAQRSSLSDPDLLMNKEIRNLTSSNSKTMEDVSIISRKQELISAVGSHRNLPVFIKQIGFRRVRVNDEVRKEVALMKDARHAKLVELCGLCIEPQRTFIVEEYCTKGSLFDILADRDINLSWIFRFSLIHDLIQAMEFLQRSKFLYHGRLTSRSCMISGKWELKITDYGLTKVRLMQVDAATLSHIRKYYPYVEDPKSKGDPLVHSQDELFWLAPETVTVLPAGTILSCPSKRSDAYSVGVIINEILTREKPYKDLLDQGYSQLAIFKMISSRSGSREKRIRPKLVKTMDADGYAERINQIIEECMSEDPCARPTFSAMDSRIGAFDPYTGSDNVVDNMAVLLEKYANDMEDLVRKRTANLQQRTLELEEERARTQTLLKDLKLAKEVAEKAATSKQEFLANMSHEIRTPMNAVIGMSRMLMESDLPPDLYDCAETIESSGNHLMALIDDILDYSKIESGHLTLERGLLDMTYVVESAMKLVASNFLGKGVVLWYDVDRNLPTQVYGDLVRLRQILLNLLSNAFKFTAAGFVCVKVTIDPTHEPVVKKENSHEKWVSYLFSVKDSGIGIPEDKLGKLFQSFSQVDASTTRNYGGTGLGLAISRRLSQLMLGDMWVESVDGVGSTFYFRVVLQTQTDSITFGEQFQLDLLSHHTPMVVAELSFLRSAWRAMLASMGITNAMIVTFKEAIDHFKNNNNDTTTMSSSSWRTPSILIADVDLEVIEQLGPQKTSSEIALDALQRWFPLAAEIPTVCINDVRIRRSKQQQQKKEQQQQLLSAPSSGGGGRLGFDGQPQLEAATPLEECPNPLECSTQRYSISKPFKNSTFIELLRSITNAENNITTPTDNITKCSITTISNTETKDVSLLSSATILKKSLPENQTVSSAIIDSPAAESTSSSSSDDLAHIHTLLVDDNPINRKVVSRMLSKMNIQPQVAENGREAYEAIEAAQAANTPFQLVFMDVWMPEMNGLEAVAKIRKELPNVTSIAPYIIAMTACVMPGDREKCFEAGMNSYISKPIRKEELDAAIHTFSQLQNDESTSHQSTTTISDTTTMNDEK</sequence>
<keyword evidence="3 9" id="KW-0597">Phosphoprotein</keyword>
<feature type="modified residue" description="4-aspartylphosphate" evidence="9">
    <location>
        <position position="1865"/>
    </location>
</feature>
<evidence type="ECO:0000256" key="2">
    <source>
        <dbReference type="ARBA" id="ARBA00012438"/>
    </source>
</evidence>
<dbReference type="InterPro" id="IPR036890">
    <property type="entry name" value="HATPase_C_sf"/>
</dbReference>
<name>A0AAD5JMH4_9FUNG</name>
<evidence type="ECO:0000256" key="11">
    <source>
        <dbReference type="SAM" id="Phobius"/>
    </source>
</evidence>
<evidence type="ECO:0000256" key="6">
    <source>
        <dbReference type="ARBA" id="ARBA00022777"/>
    </source>
</evidence>
<dbReference type="Proteomes" id="UP001209540">
    <property type="component" value="Unassembled WGS sequence"/>
</dbReference>
<feature type="transmembrane region" description="Helical" evidence="11">
    <location>
        <begin position="636"/>
        <end position="654"/>
    </location>
</feature>
<feature type="domain" description="Response regulatory" evidence="14">
    <location>
        <begin position="1811"/>
        <end position="1935"/>
    </location>
</feature>
<dbReference type="CDD" id="cd16922">
    <property type="entry name" value="HATPase_EvgS-ArcB-TorS-like"/>
    <property type="match status" value="1"/>
</dbReference>
<dbReference type="SMART" id="SM00388">
    <property type="entry name" value="HisKA"/>
    <property type="match status" value="1"/>
</dbReference>
<dbReference type="SUPFAM" id="SSF57184">
    <property type="entry name" value="Growth factor receptor domain"/>
    <property type="match status" value="1"/>
</dbReference>
<evidence type="ECO:0000256" key="9">
    <source>
        <dbReference type="PROSITE-ProRule" id="PRU00169"/>
    </source>
</evidence>
<feature type="domain" description="Protein kinase" evidence="12">
    <location>
        <begin position="923"/>
        <end position="1235"/>
    </location>
</feature>
<dbReference type="SUPFAM" id="SSF55874">
    <property type="entry name" value="ATPase domain of HSP90 chaperone/DNA topoisomerase II/histidine kinase"/>
    <property type="match status" value="1"/>
</dbReference>
<dbReference type="InterPro" id="IPR003661">
    <property type="entry name" value="HisK_dim/P_dom"/>
</dbReference>
<dbReference type="Pfam" id="PF02518">
    <property type="entry name" value="HATPase_c"/>
    <property type="match status" value="1"/>
</dbReference>
<evidence type="ECO:0000256" key="1">
    <source>
        <dbReference type="ARBA" id="ARBA00000085"/>
    </source>
</evidence>
<dbReference type="InterPro" id="IPR000719">
    <property type="entry name" value="Prot_kinase_dom"/>
</dbReference>
<dbReference type="SUPFAM" id="SSF47384">
    <property type="entry name" value="Homodimeric domain of signal transducing histidine kinase"/>
    <property type="match status" value="1"/>
</dbReference>
<feature type="compositionally biased region" description="Low complexity" evidence="10">
    <location>
        <begin position="1944"/>
        <end position="1961"/>
    </location>
</feature>
<feature type="region of interest" description="Disordered" evidence="10">
    <location>
        <begin position="1935"/>
        <end position="1961"/>
    </location>
</feature>
<dbReference type="InterPro" id="IPR001245">
    <property type="entry name" value="Ser-Thr/Tyr_kinase_cat_dom"/>
</dbReference>
<dbReference type="InterPro" id="IPR003594">
    <property type="entry name" value="HATPase_dom"/>
</dbReference>
<dbReference type="GO" id="GO:0000155">
    <property type="term" value="F:phosphorelay sensor kinase activity"/>
    <property type="evidence" value="ECO:0007669"/>
    <property type="project" value="InterPro"/>
</dbReference>
<keyword evidence="7" id="KW-0067">ATP-binding</keyword>
<dbReference type="GO" id="GO:0005524">
    <property type="term" value="F:ATP binding"/>
    <property type="evidence" value="ECO:0007669"/>
    <property type="project" value="UniProtKB-KW"/>
</dbReference>
<evidence type="ECO:0000259" key="13">
    <source>
        <dbReference type="PROSITE" id="PS50109"/>
    </source>
</evidence>
<comment type="catalytic activity">
    <reaction evidence="1">
        <text>ATP + protein L-histidine = ADP + protein N-phospho-L-histidine.</text>
        <dbReference type="EC" id="2.7.13.3"/>
    </reaction>
</comment>
<dbReference type="InterPro" id="IPR005467">
    <property type="entry name" value="His_kinase_dom"/>
</dbReference>
<dbReference type="PROSITE" id="PS50110">
    <property type="entry name" value="RESPONSE_REGULATORY"/>
    <property type="match status" value="1"/>
</dbReference>
<dbReference type="Pfam" id="PF07714">
    <property type="entry name" value="PK_Tyr_Ser-Thr"/>
    <property type="match status" value="1"/>
</dbReference>
<dbReference type="InterPro" id="IPR011009">
    <property type="entry name" value="Kinase-like_dom_sf"/>
</dbReference>
<evidence type="ECO:0000313" key="16">
    <source>
        <dbReference type="Proteomes" id="UP001209540"/>
    </source>
</evidence>